<organism evidence="3 4">
    <name type="scientific">Geodia barretti</name>
    <name type="common">Barrett's horny sponge</name>
    <dbReference type="NCBI Taxonomy" id="519541"/>
    <lineage>
        <taxon>Eukaryota</taxon>
        <taxon>Metazoa</taxon>
        <taxon>Porifera</taxon>
        <taxon>Demospongiae</taxon>
        <taxon>Heteroscleromorpha</taxon>
        <taxon>Tetractinellida</taxon>
        <taxon>Astrophorina</taxon>
        <taxon>Geodiidae</taxon>
        <taxon>Geodia</taxon>
    </lineage>
</organism>
<comment type="caution">
    <text evidence="3">The sequence shown here is derived from an EMBL/GenBank/DDBJ whole genome shotgun (WGS) entry which is preliminary data.</text>
</comment>
<dbReference type="CDD" id="cd11297">
    <property type="entry name" value="PIN_LabA-like_N_1"/>
    <property type="match status" value="1"/>
</dbReference>
<protein>
    <recommendedName>
        <fullName evidence="2">HTH OST-type domain-containing protein</fullName>
    </recommendedName>
</protein>
<name>A0AA35W5W7_GEOBA</name>
<dbReference type="Gene3D" id="3.40.50.1010">
    <property type="entry name" value="5'-nuclease"/>
    <property type="match status" value="1"/>
</dbReference>
<feature type="compositionally biased region" description="Basic residues" evidence="1">
    <location>
        <begin position="584"/>
        <end position="598"/>
    </location>
</feature>
<feature type="compositionally biased region" description="Low complexity" evidence="1">
    <location>
        <begin position="524"/>
        <end position="539"/>
    </location>
</feature>
<evidence type="ECO:0000256" key="1">
    <source>
        <dbReference type="SAM" id="MobiDB-lite"/>
    </source>
</evidence>
<dbReference type="PANTHER" id="PTHR35811">
    <property type="entry name" value="SLR1870 PROTEIN"/>
    <property type="match status" value="1"/>
</dbReference>
<dbReference type="EMBL" id="CASHTH010000856">
    <property type="protein sequence ID" value="CAI8008514.1"/>
    <property type="molecule type" value="Genomic_DNA"/>
</dbReference>
<evidence type="ECO:0000259" key="2">
    <source>
        <dbReference type="PROSITE" id="PS51644"/>
    </source>
</evidence>
<feature type="compositionally biased region" description="Low complexity" evidence="1">
    <location>
        <begin position="572"/>
        <end position="583"/>
    </location>
</feature>
<dbReference type="Proteomes" id="UP001174909">
    <property type="component" value="Unassembled WGS sequence"/>
</dbReference>
<dbReference type="PANTHER" id="PTHR35811:SF1">
    <property type="entry name" value="HTH OST-TYPE DOMAIN-CONTAINING PROTEIN"/>
    <property type="match status" value="1"/>
</dbReference>
<gene>
    <name evidence="3" type="ORF">GBAR_LOCUS5826</name>
</gene>
<keyword evidence="4" id="KW-1185">Reference proteome</keyword>
<dbReference type="Pfam" id="PF01936">
    <property type="entry name" value="NYN"/>
    <property type="match status" value="1"/>
</dbReference>
<dbReference type="InterPro" id="IPR025605">
    <property type="entry name" value="OST-HTH/LOTUS_dom"/>
</dbReference>
<evidence type="ECO:0000313" key="3">
    <source>
        <dbReference type="EMBL" id="CAI8008514.1"/>
    </source>
</evidence>
<dbReference type="GO" id="GO:0004540">
    <property type="term" value="F:RNA nuclease activity"/>
    <property type="evidence" value="ECO:0007669"/>
    <property type="project" value="InterPro"/>
</dbReference>
<dbReference type="PROSITE" id="PS51644">
    <property type="entry name" value="HTH_OST"/>
    <property type="match status" value="1"/>
</dbReference>
<reference evidence="3" key="1">
    <citation type="submission" date="2023-03" db="EMBL/GenBank/DDBJ databases">
        <authorList>
            <person name="Steffen K."/>
            <person name="Cardenas P."/>
        </authorList>
    </citation>
    <scope>NUCLEOTIDE SEQUENCE</scope>
</reference>
<feature type="compositionally biased region" description="Polar residues" evidence="1">
    <location>
        <begin position="290"/>
        <end position="301"/>
    </location>
</feature>
<feature type="region of interest" description="Disordered" evidence="1">
    <location>
        <begin position="283"/>
        <end position="318"/>
    </location>
</feature>
<feature type="region of interest" description="Disordered" evidence="1">
    <location>
        <begin position="515"/>
        <end position="539"/>
    </location>
</feature>
<proteinExistence type="predicted"/>
<accession>A0AA35W5W7</accession>
<dbReference type="InterPro" id="IPR021139">
    <property type="entry name" value="NYN"/>
</dbReference>
<evidence type="ECO:0000313" key="4">
    <source>
        <dbReference type="Proteomes" id="UP001174909"/>
    </source>
</evidence>
<feature type="domain" description="HTH OST-type" evidence="2">
    <location>
        <begin position="178"/>
        <end position="255"/>
    </location>
</feature>
<feature type="region of interest" description="Disordered" evidence="1">
    <location>
        <begin position="559"/>
        <end position="609"/>
    </location>
</feature>
<dbReference type="AlphaFoldDB" id="A0AA35W5W7"/>
<sequence>MPNVSALKEEVSNHGRVVVAKAYADWVTRSPELKGASQFINDPPALYAAGIEPVYVPTRLPLGSPSALNYRTTRVKNSVDVKMTAECIECAHSYPNIGTYVLVSGDSDFIHVINSLRAIGKRVIIIGVSWSTSRRLADQVDGLILYDFDVDPEVQPEPVPVPAPATRSSRSANTNRQQISDVMRTIEDIVRSERQAGRTPLLTSLKQRIMRRIPGFDEKKLGFSGFKKLMLRTAEEGTIRLVTVGLVDWVIMADEPTPVEALPDSQVGNSSIESVAAAEEVIPAAESETEVVTASDTQPSATEDESEKAETDAQVASQDEDLQPALAAESATADQTTLTMDHASGQTDSVLNETTQESEAFSDAAESGIEVEAEPPALSPELERALEDTLAQLELPKGPGDGQDGRRISDLVIMADTLEHQEGISHVAFNFLLSEICSALQQGLEADHPEITGRWGGRIYSRTYVTRLLRGLGDKDVFVRDWHQEKSEETGRSRRFRTFNLNRSHPLVKEAVVSQWGPEAATVPSEAESSPDESSTISESAVPDMVVAASAIVATSVEVAEPSVNGHDTESAETAETPEPANAPKKKARRAPTRRKRPTASEPVPATDG</sequence>